<name>A0A382L0F0_9ZZZZ</name>
<evidence type="ECO:0000313" key="1">
    <source>
        <dbReference type="EMBL" id="SVC28467.1"/>
    </source>
</evidence>
<organism evidence="1">
    <name type="scientific">marine metagenome</name>
    <dbReference type="NCBI Taxonomy" id="408172"/>
    <lineage>
        <taxon>unclassified sequences</taxon>
        <taxon>metagenomes</taxon>
        <taxon>ecological metagenomes</taxon>
    </lineage>
</organism>
<sequence>MRSLNGDLNKIESITRPMAEAWLKENNVDYEELILGKPWC</sequence>
<protein>
    <submittedName>
        <fullName evidence="1">Uncharacterized protein</fullName>
    </submittedName>
</protein>
<dbReference type="InterPro" id="IPR023214">
    <property type="entry name" value="HAD_sf"/>
</dbReference>
<dbReference type="EMBL" id="UINC01083097">
    <property type="protein sequence ID" value="SVC28467.1"/>
    <property type="molecule type" value="Genomic_DNA"/>
</dbReference>
<gene>
    <name evidence="1" type="ORF">METZ01_LOCUS281321</name>
</gene>
<dbReference type="AlphaFoldDB" id="A0A382L0F0"/>
<proteinExistence type="predicted"/>
<dbReference type="Gene3D" id="3.40.50.1000">
    <property type="entry name" value="HAD superfamily/HAD-like"/>
    <property type="match status" value="1"/>
</dbReference>
<accession>A0A382L0F0</accession>
<feature type="non-terminal residue" evidence="1">
    <location>
        <position position="40"/>
    </location>
</feature>
<reference evidence="1" key="1">
    <citation type="submission" date="2018-05" db="EMBL/GenBank/DDBJ databases">
        <authorList>
            <person name="Lanie J.A."/>
            <person name="Ng W.-L."/>
            <person name="Kazmierczak K.M."/>
            <person name="Andrzejewski T.M."/>
            <person name="Davidsen T.M."/>
            <person name="Wayne K.J."/>
            <person name="Tettelin H."/>
            <person name="Glass J.I."/>
            <person name="Rusch D."/>
            <person name="Podicherti R."/>
            <person name="Tsui H.-C.T."/>
            <person name="Winkler M.E."/>
        </authorList>
    </citation>
    <scope>NUCLEOTIDE SEQUENCE</scope>
</reference>